<dbReference type="Proteomes" id="UP000471633">
    <property type="component" value="Unassembled WGS sequence"/>
</dbReference>
<keyword evidence="1" id="KW-1133">Transmembrane helix</keyword>
<protein>
    <submittedName>
        <fullName evidence="2">Uncharacterized protein</fullName>
    </submittedName>
</protein>
<reference evidence="2" key="2">
    <citation type="journal article" date="2019" name="Gigascience">
        <title>High-quality Schistosoma haematobium genome achieved by single-molecule and long-range sequencing.</title>
        <authorList>
            <person name="Stroehlein A.J."/>
            <person name="Korhonen P.K."/>
            <person name="Chong T.M."/>
            <person name="Lim Y.L."/>
            <person name="Chan K.G."/>
            <person name="Webster B."/>
            <person name="Rollinson D."/>
            <person name="Brindley P.J."/>
            <person name="Gasser R.B."/>
            <person name="Young N.D."/>
        </authorList>
    </citation>
    <scope>NUCLEOTIDE SEQUENCE</scope>
</reference>
<sequence length="131" mass="14774">MEETVSVIVEDNDKICQHHHSNIIILNQTDIVVDNDNISQPHHSNIIILNQRDETVSDIVVDNDSIPHHEPSNISADFHVDICSLSVTNDESHQVSSVKSKKRKYLLIASLGFVSLVGISLALFMFLYVWK</sequence>
<evidence type="ECO:0000313" key="2">
    <source>
        <dbReference type="EMBL" id="KAH9589509.1"/>
    </source>
</evidence>
<organism evidence="2 3">
    <name type="scientific">Schistosoma haematobium</name>
    <name type="common">Blood fluke</name>
    <dbReference type="NCBI Taxonomy" id="6185"/>
    <lineage>
        <taxon>Eukaryota</taxon>
        <taxon>Metazoa</taxon>
        <taxon>Spiralia</taxon>
        <taxon>Lophotrochozoa</taxon>
        <taxon>Platyhelminthes</taxon>
        <taxon>Trematoda</taxon>
        <taxon>Digenea</taxon>
        <taxon>Strigeidida</taxon>
        <taxon>Schistosomatoidea</taxon>
        <taxon>Schistosomatidae</taxon>
        <taxon>Schistosoma</taxon>
    </lineage>
</organism>
<dbReference type="EMBL" id="AMPZ03000002">
    <property type="protein sequence ID" value="KAH9589509.1"/>
    <property type="molecule type" value="Genomic_DNA"/>
</dbReference>
<keyword evidence="3" id="KW-1185">Reference proteome</keyword>
<reference evidence="2" key="1">
    <citation type="journal article" date="2012" name="Nat. Genet.">
        <title>Whole-genome sequence of Schistosoma haematobium.</title>
        <authorList>
            <person name="Young N.D."/>
            <person name="Jex A.R."/>
            <person name="Li B."/>
            <person name="Liu S."/>
            <person name="Yang L."/>
            <person name="Xiong Z."/>
            <person name="Li Y."/>
            <person name="Cantacessi C."/>
            <person name="Hall R.S."/>
            <person name="Xu X."/>
            <person name="Chen F."/>
            <person name="Wu X."/>
            <person name="Zerlotini A."/>
            <person name="Oliveira G."/>
            <person name="Hofmann A."/>
            <person name="Zhang G."/>
            <person name="Fang X."/>
            <person name="Kang Y."/>
            <person name="Campbell B.E."/>
            <person name="Loukas A."/>
            <person name="Ranganathan S."/>
            <person name="Rollinson D."/>
            <person name="Rinaldi G."/>
            <person name="Brindley P.J."/>
            <person name="Yang H."/>
            <person name="Wang J."/>
            <person name="Wang J."/>
            <person name="Gasser R.B."/>
        </authorList>
    </citation>
    <scope>NUCLEOTIDE SEQUENCE</scope>
</reference>
<dbReference type="RefSeq" id="XP_051070110.1">
    <property type="nucleotide sequence ID" value="XM_051208565.1"/>
</dbReference>
<accession>A0A922LLT7</accession>
<comment type="caution">
    <text evidence="2">The sequence shown here is derived from an EMBL/GenBank/DDBJ whole genome shotgun (WGS) entry which is preliminary data.</text>
</comment>
<evidence type="ECO:0000313" key="3">
    <source>
        <dbReference type="Proteomes" id="UP000471633"/>
    </source>
</evidence>
<keyword evidence="1" id="KW-0472">Membrane</keyword>
<proteinExistence type="predicted"/>
<dbReference type="CTD" id="75576617"/>
<reference evidence="2" key="3">
    <citation type="submission" date="2021-06" db="EMBL/GenBank/DDBJ databases">
        <title>Chromosome-level genome assembly for S. haematobium.</title>
        <authorList>
            <person name="Stroehlein A.J."/>
        </authorList>
    </citation>
    <scope>NUCLEOTIDE SEQUENCE</scope>
</reference>
<dbReference type="AlphaFoldDB" id="A0A922LLT7"/>
<evidence type="ECO:0000256" key="1">
    <source>
        <dbReference type="SAM" id="Phobius"/>
    </source>
</evidence>
<gene>
    <name evidence="2" type="ORF">MS3_00001033</name>
</gene>
<keyword evidence="1" id="KW-0812">Transmembrane</keyword>
<dbReference type="KEGG" id="shx:MS3_00001033"/>
<reference evidence="2" key="4">
    <citation type="journal article" date="2022" name="PLoS Pathog.">
        <title>Chromosome-level genome of Schistosoma haematobium underpins genome-wide explorations of molecular variation.</title>
        <authorList>
            <person name="Stroehlein A.J."/>
            <person name="Korhonen P.K."/>
            <person name="Lee V.V."/>
            <person name="Ralph S.A."/>
            <person name="Mentink-Kane M."/>
            <person name="You H."/>
            <person name="McManus D.P."/>
            <person name="Tchuente L.T."/>
            <person name="Stothard J.R."/>
            <person name="Kaur P."/>
            <person name="Dudchenko O."/>
            <person name="Aiden E.L."/>
            <person name="Yang B."/>
            <person name="Yang H."/>
            <person name="Emery A.M."/>
            <person name="Webster B.L."/>
            <person name="Brindley P.J."/>
            <person name="Rollinson D."/>
            <person name="Chang B.C.H."/>
            <person name="Gasser R.B."/>
            <person name="Young N.D."/>
        </authorList>
    </citation>
    <scope>NUCLEOTIDE SEQUENCE</scope>
</reference>
<feature type="transmembrane region" description="Helical" evidence="1">
    <location>
        <begin position="105"/>
        <end position="130"/>
    </location>
</feature>
<dbReference type="GeneID" id="75576617"/>
<name>A0A922LLT7_SCHHA</name>